<evidence type="ECO:0000313" key="5">
    <source>
        <dbReference type="Proteomes" id="UP000451048"/>
    </source>
</evidence>
<evidence type="ECO:0000313" key="3">
    <source>
        <dbReference type="EMBL" id="QBQ16584.1"/>
    </source>
</evidence>
<dbReference type="RefSeq" id="WP_075315785.1">
    <property type="nucleotide sequence ID" value="NZ_CP018871.1"/>
</dbReference>
<evidence type="ECO:0000256" key="1">
    <source>
        <dbReference type="SAM" id="SignalP"/>
    </source>
</evidence>
<accession>A0A1L6KNN8</accession>
<keyword evidence="1" id="KW-0732">Signal</keyword>
<gene>
    <name evidence="3" type="ORF">AHTJR_09955</name>
    <name evidence="2" type="ORF">GPS52_05255</name>
</gene>
<evidence type="ECO:0000313" key="4">
    <source>
        <dbReference type="Proteomes" id="UP000294395"/>
    </source>
</evidence>
<organism evidence="2 5">
    <name type="scientific">Acinetobacter haemolyticus</name>
    <dbReference type="NCBI Taxonomy" id="29430"/>
    <lineage>
        <taxon>Bacteria</taxon>
        <taxon>Pseudomonadati</taxon>
        <taxon>Pseudomonadota</taxon>
        <taxon>Gammaproteobacteria</taxon>
        <taxon>Moraxellales</taxon>
        <taxon>Moraxellaceae</taxon>
        <taxon>Acinetobacter</taxon>
    </lineage>
</organism>
<dbReference type="KEGG" id="ahl:AHTJS_09930"/>
<feature type="signal peptide" evidence="1">
    <location>
        <begin position="1"/>
        <end position="19"/>
    </location>
</feature>
<dbReference type="Proteomes" id="UP000294395">
    <property type="component" value="Chromosome"/>
</dbReference>
<dbReference type="Proteomes" id="UP000451048">
    <property type="component" value="Unassembled WGS sequence"/>
</dbReference>
<dbReference type="PROSITE" id="PS51257">
    <property type="entry name" value="PROKAR_LIPOPROTEIN"/>
    <property type="match status" value="1"/>
</dbReference>
<reference evidence="3 4" key="1">
    <citation type="submission" date="2019-03" db="EMBL/GenBank/DDBJ databases">
        <title>Complete genome sequence of two outbreak-associated Acinetobacter haemolyticus strains.</title>
        <authorList>
            <person name="Bai L."/>
            <person name="Zhang S.-C."/>
            <person name="Deng Y."/>
            <person name="Song C.-C."/>
            <person name="Kang G.-B."/>
            <person name="Dong Y."/>
            <person name="Wang Y."/>
            <person name="Gao F."/>
            <person name="Huang H."/>
        </authorList>
    </citation>
    <scope>NUCLEOTIDE SEQUENCE [LARGE SCALE GENOMIC DNA]</scope>
    <source>
        <strain evidence="3 4">TJR01</strain>
    </source>
</reference>
<dbReference type="EMBL" id="WTTO01000010">
    <property type="protein sequence ID" value="NAR72914.1"/>
    <property type="molecule type" value="Genomic_DNA"/>
</dbReference>
<feature type="chain" id="PRO_5041798031" evidence="1">
    <location>
        <begin position="20"/>
        <end position="126"/>
    </location>
</feature>
<sequence>MKKLVLIVAPLVLAVAGCAATDTNNPTATSQQLGMAALKVAVNAKCLNEINNIPAWKTATRLMSTEQRNEIQTNVCGCVSDKAPESVTAFDLATAAVDPAARAMIVNKVVTETVNTCVNEALNKAK</sequence>
<evidence type="ECO:0000313" key="2">
    <source>
        <dbReference type="EMBL" id="NAR72914.1"/>
    </source>
</evidence>
<proteinExistence type="predicted"/>
<name>A0A1L6KNN8_ACIHA</name>
<dbReference type="OrthoDB" id="8607029at2"/>
<dbReference type="EMBL" id="CP038009">
    <property type="protein sequence ID" value="QBQ16584.1"/>
    <property type="molecule type" value="Genomic_DNA"/>
</dbReference>
<protein>
    <submittedName>
        <fullName evidence="2">Uncharacterized protein</fullName>
    </submittedName>
</protein>
<dbReference type="AlphaFoldDB" id="A0A1L6KNN8"/>
<dbReference type="STRING" id="29430.AHTJS_09930"/>
<reference evidence="2 5" key="2">
    <citation type="submission" date="2019-12" db="EMBL/GenBank/DDBJ databases">
        <title>Acinetobacter haemolyticus comparative genomics.</title>
        <authorList>
            <person name="Castro-Jaimes S."/>
            <person name="Bello-Lopez E."/>
            <person name="Velazquez-Acosta C."/>
            <person name="Volkow-Fernandez P."/>
            <person name="Lozano-Zarain P."/>
            <person name="Castillo Ramirez S."/>
            <person name="Cevallos M.A."/>
        </authorList>
    </citation>
    <scope>NUCLEOTIDE SEQUENCE [LARGE SCALE GENOMIC DNA]</scope>
    <source>
        <strain evidence="2 5">AN10</strain>
    </source>
</reference>